<sequence length="883" mass="96502">MGQSEEEREFLADLRRLGQFHRQYLDGELPQRKMARYLRVSPTTIGSWLRGHRIPQQQDTLASLVTMLHGEADRLGVAIPPAQGRLLEAETWRTRHQRIMRRRADAGGEQVQATQALMSLREQEAKARYAALQDKPRSLANWTPQQLGVHPAIRRIAPNEHDMFVLPRYFERRHDHVLREHLSTTAADGKTALVVLRGASCTGKTRTAYEAVRTCLPEWDLVFPKTVENLLALLAAGPLPANTVLWLNEAQNYLIGAMGEAAAASLRTQLEHSGPVVVIATLWTNYHRDLTETPAGAEDRFPHARALLNSVAPIDVPVAFTSQDLRALRTVAHDSRDSSLSIAARTSPNGAVAQTLAAGPQLVDHYERAELPPECFGKAIITAAMDAHRLGWAASLPAEFLKAAAPGYLTDDQRANATTDWFIQAINFARAKIKGVASALEQIPCSSGMGALPDQFRLADYLAHHARSTRWDLCPPASFWDAAGKHLPPIPDLSALARAAERRGRYRIAAVLAERAAAVDEPHGLYLLARARERSGDLISAEELYRLAADRGSARGLMEWAVIRENNGDLATAERLAQQAANAGDVLPLQRLAIHREKNGDQDGAERLARWAMKAGGDVVWSSLVGIRRSSDDVQGAERAAKAMADAGSPYKLADLWLRRRQAGDLERVEQLLAPLVHAGEARALMSLARQREVSGDLDDAVRLLQRAASQGNEAAQGNLALLYKASGDIEGALRLYGQLTALGSINGWTSLVRLTEESGDRQGAERLAREAADAGIPYGLSTLAGMRYKAGYQQLAEEMFRQAHSAGFLSNNMLTGLARRHRGDGNLKEAERLAREAVDSGDPQALRLLAELRVEAGDHTSAEQLMRYGLNADGSIAANSVS</sequence>
<dbReference type="EMBL" id="JBIAUT010000001">
    <property type="protein sequence ID" value="MFF4215286.1"/>
    <property type="molecule type" value="Genomic_DNA"/>
</dbReference>
<dbReference type="SMART" id="SM00671">
    <property type="entry name" value="SEL1"/>
    <property type="match status" value="4"/>
</dbReference>
<gene>
    <name evidence="1" type="ORF">ACFYZM_03265</name>
</gene>
<keyword evidence="2" id="KW-1185">Reference proteome</keyword>
<reference evidence="1 2" key="1">
    <citation type="submission" date="2024-10" db="EMBL/GenBank/DDBJ databases">
        <title>The Natural Products Discovery Center: Release of the First 8490 Sequenced Strains for Exploring Actinobacteria Biosynthetic Diversity.</title>
        <authorList>
            <person name="Kalkreuter E."/>
            <person name="Kautsar S.A."/>
            <person name="Yang D."/>
            <person name="Bader C.D."/>
            <person name="Teijaro C.N."/>
            <person name="Fluegel L."/>
            <person name="Davis C.M."/>
            <person name="Simpson J.R."/>
            <person name="Lauterbach L."/>
            <person name="Steele A.D."/>
            <person name="Gui C."/>
            <person name="Meng S."/>
            <person name="Li G."/>
            <person name="Viehrig K."/>
            <person name="Ye F."/>
            <person name="Su P."/>
            <person name="Kiefer A.F."/>
            <person name="Nichols A."/>
            <person name="Cepeda A.J."/>
            <person name="Yan W."/>
            <person name="Fan B."/>
            <person name="Jiang Y."/>
            <person name="Adhikari A."/>
            <person name="Zheng C.-J."/>
            <person name="Schuster L."/>
            <person name="Cowan T.M."/>
            <person name="Smanski M.J."/>
            <person name="Chevrette M.G."/>
            <person name="De Carvalho L.P.S."/>
            <person name="Shen B."/>
        </authorList>
    </citation>
    <scope>NUCLEOTIDE SEQUENCE [LARGE SCALE GENOMIC DNA]</scope>
    <source>
        <strain evidence="1 2">NPDC001650</strain>
    </source>
</reference>
<name>A0ABW6TRQ9_9ACTN</name>
<evidence type="ECO:0000313" key="1">
    <source>
        <dbReference type="EMBL" id="MFF4215286.1"/>
    </source>
</evidence>
<protein>
    <submittedName>
        <fullName evidence="1">Tetratricopeptide repeat protein</fullName>
    </submittedName>
</protein>
<accession>A0ABW6TRQ9</accession>
<comment type="caution">
    <text evidence="1">The sequence shown here is derived from an EMBL/GenBank/DDBJ whole genome shotgun (WGS) entry which is preliminary data.</text>
</comment>
<dbReference type="InterPro" id="IPR006597">
    <property type="entry name" value="Sel1-like"/>
</dbReference>
<dbReference type="RefSeq" id="WP_388623918.1">
    <property type="nucleotide sequence ID" value="NZ_JBIAUT010000001.1"/>
</dbReference>
<dbReference type="Proteomes" id="UP001602123">
    <property type="component" value="Unassembled WGS sequence"/>
</dbReference>
<dbReference type="Gene3D" id="1.25.40.10">
    <property type="entry name" value="Tetratricopeptide repeat domain"/>
    <property type="match status" value="2"/>
</dbReference>
<dbReference type="InterPro" id="IPR011990">
    <property type="entry name" value="TPR-like_helical_dom_sf"/>
</dbReference>
<evidence type="ECO:0000313" key="2">
    <source>
        <dbReference type="Proteomes" id="UP001602123"/>
    </source>
</evidence>
<organism evidence="1 2">
    <name type="scientific">Streptomyces nondiastaticus</name>
    <dbReference type="NCBI Taxonomy" id="3154512"/>
    <lineage>
        <taxon>Bacteria</taxon>
        <taxon>Bacillati</taxon>
        <taxon>Actinomycetota</taxon>
        <taxon>Actinomycetes</taxon>
        <taxon>Kitasatosporales</taxon>
        <taxon>Streptomycetaceae</taxon>
        <taxon>Streptomyces</taxon>
    </lineage>
</organism>
<proteinExistence type="predicted"/>
<dbReference type="SUPFAM" id="SSF81901">
    <property type="entry name" value="HCP-like"/>
    <property type="match status" value="2"/>
</dbReference>